<protein>
    <submittedName>
        <fullName evidence="1">Uncharacterized protein</fullName>
    </submittedName>
</protein>
<keyword evidence="2" id="KW-1185">Reference proteome</keyword>
<sequence length="85" mass="9315">MDLPALGGGATGERRVVHPGVGRLVLPAVRDIPGSEREIGVITPTTVKRVVKNRVRQAIKLILVIHDILPCCLPEERITDNPRKH</sequence>
<name>A0ABP8BI74_9ACTN</name>
<comment type="caution">
    <text evidence="1">The sequence shown here is derived from an EMBL/GenBank/DDBJ whole genome shotgun (WGS) entry which is preliminary data.</text>
</comment>
<organism evidence="1 2">
    <name type="scientific">Streptosporangium oxazolinicum</name>
    <dbReference type="NCBI Taxonomy" id="909287"/>
    <lineage>
        <taxon>Bacteria</taxon>
        <taxon>Bacillati</taxon>
        <taxon>Actinomycetota</taxon>
        <taxon>Actinomycetes</taxon>
        <taxon>Streptosporangiales</taxon>
        <taxon>Streptosporangiaceae</taxon>
        <taxon>Streptosporangium</taxon>
    </lineage>
</organism>
<reference evidence="2" key="1">
    <citation type="journal article" date="2019" name="Int. J. Syst. Evol. Microbiol.">
        <title>The Global Catalogue of Microorganisms (GCM) 10K type strain sequencing project: providing services to taxonomists for standard genome sequencing and annotation.</title>
        <authorList>
            <consortium name="The Broad Institute Genomics Platform"/>
            <consortium name="The Broad Institute Genome Sequencing Center for Infectious Disease"/>
            <person name="Wu L."/>
            <person name="Ma J."/>
        </authorList>
    </citation>
    <scope>NUCLEOTIDE SEQUENCE [LARGE SCALE GENOMIC DNA]</scope>
    <source>
        <strain evidence="2">JCM 17388</strain>
    </source>
</reference>
<dbReference type="EMBL" id="BAABAQ010000017">
    <property type="protein sequence ID" value="GAA4207533.1"/>
    <property type="molecule type" value="Genomic_DNA"/>
</dbReference>
<evidence type="ECO:0000313" key="2">
    <source>
        <dbReference type="Proteomes" id="UP001501251"/>
    </source>
</evidence>
<evidence type="ECO:0000313" key="1">
    <source>
        <dbReference type="EMBL" id="GAA4207533.1"/>
    </source>
</evidence>
<accession>A0ABP8BI74</accession>
<gene>
    <name evidence="1" type="ORF">GCM10022252_71280</name>
</gene>
<dbReference type="Proteomes" id="UP001501251">
    <property type="component" value="Unassembled WGS sequence"/>
</dbReference>
<proteinExistence type="predicted"/>